<dbReference type="PANTHER" id="PTHR24276:SF91">
    <property type="entry name" value="AT26814P-RELATED"/>
    <property type="match status" value="1"/>
</dbReference>
<dbReference type="InterPro" id="IPR009003">
    <property type="entry name" value="Peptidase_S1_PA"/>
</dbReference>
<keyword evidence="7" id="KW-0732">Signal</keyword>
<keyword evidence="5" id="KW-1015">Disulfide bond</keyword>
<dbReference type="InterPro" id="IPR018114">
    <property type="entry name" value="TRYPSIN_HIS"/>
</dbReference>
<accession>X5MNU5</accession>
<evidence type="ECO:0000256" key="4">
    <source>
        <dbReference type="ARBA" id="ARBA00022825"/>
    </source>
</evidence>
<keyword evidence="2 6" id="KW-0645">Protease</keyword>
<evidence type="ECO:0000256" key="7">
    <source>
        <dbReference type="SAM" id="SignalP"/>
    </source>
</evidence>
<dbReference type="GO" id="GO:0006508">
    <property type="term" value="P:proteolysis"/>
    <property type="evidence" value="ECO:0007669"/>
    <property type="project" value="UniProtKB-KW"/>
</dbReference>
<dbReference type="PROSITE" id="PS00134">
    <property type="entry name" value="TRYPSIN_HIS"/>
    <property type="match status" value="1"/>
</dbReference>
<dbReference type="PROSITE" id="PS00135">
    <property type="entry name" value="TRYPSIN_SER"/>
    <property type="match status" value="1"/>
</dbReference>
<dbReference type="PANTHER" id="PTHR24276">
    <property type="entry name" value="POLYSERASE-RELATED"/>
    <property type="match status" value="1"/>
</dbReference>
<protein>
    <submittedName>
        <fullName evidence="9">Chymotrypsin 1</fullName>
    </submittedName>
</protein>
<dbReference type="SUPFAM" id="SSF50494">
    <property type="entry name" value="Trypsin-like serine proteases"/>
    <property type="match status" value="1"/>
</dbReference>
<evidence type="ECO:0000256" key="5">
    <source>
        <dbReference type="ARBA" id="ARBA00023157"/>
    </source>
</evidence>
<name>X5MNU5_LOCMI</name>
<dbReference type="InterPro" id="IPR050430">
    <property type="entry name" value="Peptidase_S1"/>
</dbReference>
<keyword evidence="4 6" id="KW-0720">Serine protease</keyword>
<sequence>MMQRAALLVFLLASSALAKPTPARQWIRPNGRIIGGTTASIANYPWQLSFQYSGSHICGASIISSNWALTAAHCVEGINLGLVSFRAGTSTRESGGFVRQASSGYKHGSFSMNTIDYDIAVVQVSGSLLGTNAQTVSLPSSGYDPAGGLAVTVTGWGVTSTNGNLPTNLMKVDTSIVARSTCQSIFSGINTVTARMVCAGAAGKSVCNGDSGGPLVSGTTQVGIVSWGNSRCESSPGVFSNVGNLRSWIQQATGI</sequence>
<dbReference type="PRINTS" id="PR00722">
    <property type="entry name" value="CHYMOTRYPSIN"/>
</dbReference>
<reference evidence="9" key="2">
    <citation type="submission" date="2014-01" db="EMBL/GenBank/DDBJ databases">
        <authorList>
            <person name="Spit J.R.M."/>
            <person name="Vanden Broeck J."/>
        </authorList>
    </citation>
    <scope>NUCLEOTIDE SEQUENCE</scope>
</reference>
<evidence type="ECO:0000256" key="3">
    <source>
        <dbReference type="ARBA" id="ARBA00022801"/>
    </source>
</evidence>
<reference evidence="9" key="1">
    <citation type="journal article" date="2014" name="Insect Biochem. Mol. Biol.">
        <title>Effects of different dietary conditions on the expression of trypsin- and chymotrypsin-like protease genes in the digestive system of the migratory locust, Locusta migratoria.</title>
        <authorList>
            <person name="Spit J."/>
            <person name="Zels S."/>
            <person name="Dillen S."/>
            <person name="Holtof M."/>
            <person name="Wynant N."/>
            <person name="Vanden Broeck J."/>
        </authorList>
    </citation>
    <scope>NUCLEOTIDE SEQUENCE</scope>
</reference>
<comment type="similarity">
    <text evidence="1">Belongs to the peptidase S1 family.</text>
</comment>
<dbReference type="GO" id="GO:0004252">
    <property type="term" value="F:serine-type endopeptidase activity"/>
    <property type="evidence" value="ECO:0007669"/>
    <property type="project" value="InterPro"/>
</dbReference>
<organism evidence="9">
    <name type="scientific">Locusta migratoria</name>
    <name type="common">Migratory locust</name>
    <dbReference type="NCBI Taxonomy" id="7004"/>
    <lineage>
        <taxon>Eukaryota</taxon>
        <taxon>Metazoa</taxon>
        <taxon>Ecdysozoa</taxon>
        <taxon>Arthropoda</taxon>
        <taxon>Hexapoda</taxon>
        <taxon>Insecta</taxon>
        <taxon>Pterygota</taxon>
        <taxon>Neoptera</taxon>
        <taxon>Polyneoptera</taxon>
        <taxon>Orthoptera</taxon>
        <taxon>Caelifera</taxon>
        <taxon>Acrididea</taxon>
        <taxon>Acridomorpha</taxon>
        <taxon>Acridoidea</taxon>
        <taxon>Acrididae</taxon>
        <taxon>Oedipodinae</taxon>
        <taxon>Locusta</taxon>
    </lineage>
</organism>
<keyword evidence="3 6" id="KW-0378">Hydrolase</keyword>
<dbReference type="CDD" id="cd00190">
    <property type="entry name" value="Tryp_SPc"/>
    <property type="match status" value="1"/>
</dbReference>
<dbReference type="InterPro" id="IPR001314">
    <property type="entry name" value="Peptidase_S1A"/>
</dbReference>
<proteinExistence type="evidence at transcript level"/>
<feature type="signal peptide" evidence="7">
    <location>
        <begin position="1"/>
        <end position="18"/>
    </location>
</feature>
<dbReference type="Pfam" id="PF00089">
    <property type="entry name" value="Trypsin"/>
    <property type="match status" value="1"/>
</dbReference>
<dbReference type="Gene3D" id="2.40.10.10">
    <property type="entry name" value="Trypsin-like serine proteases"/>
    <property type="match status" value="1"/>
</dbReference>
<evidence type="ECO:0000256" key="1">
    <source>
        <dbReference type="ARBA" id="ARBA00007664"/>
    </source>
</evidence>
<feature type="domain" description="Peptidase S1" evidence="8">
    <location>
        <begin position="33"/>
        <end position="254"/>
    </location>
</feature>
<feature type="chain" id="PRO_5004958098" evidence="7">
    <location>
        <begin position="19"/>
        <end position="255"/>
    </location>
</feature>
<dbReference type="SMART" id="SM00020">
    <property type="entry name" value="Tryp_SPc"/>
    <property type="match status" value="1"/>
</dbReference>
<evidence type="ECO:0000256" key="2">
    <source>
        <dbReference type="ARBA" id="ARBA00022670"/>
    </source>
</evidence>
<evidence type="ECO:0000313" key="9">
    <source>
        <dbReference type="EMBL" id="DAA64576.1"/>
    </source>
</evidence>
<evidence type="ECO:0000259" key="8">
    <source>
        <dbReference type="PROSITE" id="PS50240"/>
    </source>
</evidence>
<dbReference type="InterPro" id="IPR001254">
    <property type="entry name" value="Trypsin_dom"/>
</dbReference>
<dbReference type="EMBL" id="BK008825">
    <property type="protein sequence ID" value="DAA64576.1"/>
    <property type="molecule type" value="mRNA"/>
</dbReference>
<dbReference type="InterPro" id="IPR033116">
    <property type="entry name" value="TRYPSIN_SER"/>
</dbReference>
<evidence type="ECO:0000256" key="6">
    <source>
        <dbReference type="RuleBase" id="RU363034"/>
    </source>
</evidence>
<dbReference type="InterPro" id="IPR043504">
    <property type="entry name" value="Peptidase_S1_PA_chymotrypsin"/>
</dbReference>
<dbReference type="PROSITE" id="PS50240">
    <property type="entry name" value="TRYPSIN_DOM"/>
    <property type="match status" value="1"/>
</dbReference>
<dbReference type="FunFam" id="2.40.10.10:FF:000034">
    <property type="entry name" value="Eupolytin"/>
    <property type="match status" value="1"/>
</dbReference>
<dbReference type="AlphaFoldDB" id="X5MNU5"/>